<dbReference type="KEGG" id="xtr:496435"/>
<dbReference type="RefSeq" id="XP_031751767.1">
    <property type="nucleotide sequence ID" value="XM_031895907.1"/>
</dbReference>
<evidence type="ECO:0000313" key="12">
    <source>
        <dbReference type="EMBL" id="AAH82821.1"/>
    </source>
</evidence>
<evidence type="ECO:0000313" key="15">
    <source>
        <dbReference type="RefSeq" id="NP_001011026.1"/>
    </source>
</evidence>
<gene>
    <name evidence="12 13 15 16 17" type="primary">trim45</name>
</gene>
<reference evidence="15" key="1">
    <citation type="journal article" date="2002" name="Dev. Dyn.">
        <title>Genetic and genomic tools for Xenopus research: The NIH Xenopus initiative.</title>
        <authorList>
            <person name="Klein S.L."/>
            <person name="Strausberg R.L."/>
            <person name="Wagner L."/>
            <person name="Pontius J."/>
            <person name="Clifton S.W."/>
            <person name="Richardson P."/>
        </authorList>
    </citation>
    <scope>NUCLEOTIDE SEQUENCE</scope>
</reference>
<dbReference type="InterPro" id="IPR001841">
    <property type="entry name" value="Znf_RING"/>
</dbReference>
<keyword evidence="7" id="KW-0862">Zinc</keyword>
<dbReference type="Pfam" id="PF00643">
    <property type="entry name" value="zf-B_box"/>
    <property type="match status" value="1"/>
</dbReference>
<dbReference type="PANTHER" id="PTHR25462">
    <property type="entry name" value="BONUS, ISOFORM C-RELATED"/>
    <property type="match status" value="1"/>
</dbReference>
<comment type="catalytic activity">
    <reaction evidence="1">
        <text>S-ubiquitinyl-[E2 ubiquitin-conjugating enzyme]-L-cysteine + [acceptor protein]-L-lysine = [E2 ubiquitin-conjugating enzyme]-L-cysteine + N(6)-ubiquitinyl-[acceptor protein]-L-lysine.</text>
        <dbReference type="EC" id="2.3.2.27"/>
    </reaction>
</comment>
<dbReference type="InterPro" id="IPR000315">
    <property type="entry name" value="Znf_B-box"/>
</dbReference>
<dbReference type="OrthoDB" id="264520at2759"/>
<dbReference type="SMART" id="SM00184">
    <property type="entry name" value="RING"/>
    <property type="match status" value="1"/>
</dbReference>
<evidence type="ECO:0000256" key="8">
    <source>
        <dbReference type="PROSITE-ProRule" id="PRU00024"/>
    </source>
</evidence>
<dbReference type="Gene3D" id="3.30.160.60">
    <property type="entry name" value="Classic Zinc Finger"/>
    <property type="match status" value="1"/>
</dbReference>
<dbReference type="InterPro" id="IPR001298">
    <property type="entry name" value="Filamin/ABP280_rpt"/>
</dbReference>
<evidence type="ECO:0000313" key="14">
    <source>
        <dbReference type="Proteomes" id="UP000008143"/>
    </source>
</evidence>
<organism evidence="12">
    <name type="scientific">Xenopus tropicalis</name>
    <name type="common">Western clawed frog</name>
    <name type="synonym">Silurana tropicalis</name>
    <dbReference type="NCBI Taxonomy" id="8364"/>
    <lineage>
        <taxon>Eukaryota</taxon>
        <taxon>Metazoa</taxon>
        <taxon>Chordata</taxon>
        <taxon>Craniata</taxon>
        <taxon>Vertebrata</taxon>
        <taxon>Euteleostomi</taxon>
        <taxon>Amphibia</taxon>
        <taxon>Batrachia</taxon>
        <taxon>Anura</taxon>
        <taxon>Pipoidea</taxon>
        <taxon>Pipidae</taxon>
        <taxon>Xenopodinae</taxon>
        <taxon>Xenopus</taxon>
        <taxon>Silurana</taxon>
    </lineage>
</organism>
<dbReference type="InterPro" id="IPR014756">
    <property type="entry name" value="Ig_E-set"/>
</dbReference>
<feature type="domain" description="RING-type" evidence="10">
    <location>
        <begin position="16"/>
        <end position="67"/>
    </location>
</feature>
<dbReference type="Xenbase" id="XB-GENE-997848">
    <property type="gene designation" value="trim45"/>
</dbReference>
<dbReference type="PROSITE" id="PS50119">
    <property type="entry name" value="ZF_BBOX"/>
    <property type="match status" value="2"/>
</dbReference>
<dbReference type="Ensembl" id="ENSXETT00000037144">
    <property type="protein sequence ID" value="ENSXETP00000037144"/>
    <property type="gene ID" value="ENSXETG00000017042"/>
</dbReference>
<evidence type="ECO:0000256" key="6">
    <source>
        <dbReference type="ARBA" id="ARBA00022771"/>
    </source>
</evidence>
<dbReference type="InterPro" id="IPR017868">
    <property type="entry name" value="Filamin/ABP280_repeat-like"/>
</dbReference>
<evidence type="ECO:0000256" key="1">
    <source>
        <dbReference type="ARBA" id="ARBA00000900"/>
    </source>
</evidence>
<reference evidence="12" key="2">
    <citation type="submission" date="2004-09" db="EMBL/GenBank/DDBJ databases">
        <authorList>
            <consortium name="NIH - Xenopus Gene Collection (XGC) project"/>
        </authorList>
    </citation>
    <scope>NUCLEOTIDE SEQUENCE [LARGE SCALE MRNA]</scope>
    <source>
        <tissue evidence="12">Embryo</tissue>
    </source>
</reference>
<feature type="repeat" description="Filamin" evidence="9">
    <location>
        <begin position="364"/>
        <end position="465"/>
    </location>
</feature>
<dbReference type="EC" id="2.3.2.27" evidence="3"/>
<keyword evidence="5" id="KW-0677">Repeat</keyword>
<dbReference type="InterPro" id="IPR047153">
    <property type="entry name" value="TRIM45/56/19-like"/>
</dbReference>
<dbReference type="CDD" id="cd16588">
    <property type="entry name" value="RING-HC_TRIM45_C-VII"/>
    <property type="match status" value="1"/>
</dbReference>
<reference evidence="13" key="4">
    <citation type="submission" date="2011-06" db="UniProtKB">
        <authorList>
            <consortium name="Ensembl"/>
        </authorList>
    </citation>
    <scope>IDENTIFICATION</scope>
</reference>
<dbReference type="CDD" id="cd19809">
    <property type="entry name" value="Bbox1_TRIM45_C-X"/>
    <property type="match status" value="1"/>
</dbReference>
<name>Q63ZT9_XENTR</name>
<proteinExistence type="evidence at transcript level"/>
<dbReference type="Pfam" id="PF00630">
    <property type="entry name" value="Filamin"/>
    <property type="match status" value="1"/>
</dbReference>
<evidence type="ECO:0000259" key="11">
    <source>
        <dbReference type="PROSITE" id="PS50119"/>
    </source>
</evidence>
<dbReference type="PANTHER" id="PTHR25462:SF291">
    <property type="entry name" value="E3 UBIQUITIN-PROTEIN LIGASE TRIM45"/>
    <property type="match status" value="1"/>
</dbReference>
<dbReference type="GO" id="GO:0008270">
    <property type="term" value="F:zinc ion binding"/>
    <property type="evidence" value="ECO:0007669"/>
    <property type="project" value="UniProtKB-KW"/>
</dbReference>
<keyword evidence="4" id="KW-0479">Metal-binding</keyword>
<dbReference type="Gene3D" id="2.60.40.10">
    <property type="entry name" value="Immunoglobulins"/>
    <property type="match status" value="1"/>
</dbReference>
<accession>F7DE87</accession>
<reference evidence="13" key="3">
    <citation type="journal article" date="2010" name="Science">
        <title>The genome of the Western clawed frog Xenopus tropicalis.</title>
        <authorList>
            <person name="Hellsten U."/>
            <person name="Harland R.M."/>
            <person name="Gilchrist M.J."/>
            <person name="Hendrix D."/>
            <person name="Jurka J."/>
            <person name="Kapitonov V."/>
            <person name="Ovcharenko I."/>
            <person name="Putnam N.H."/>
            <person name="Shu S."/>
            <person name="Taher L."/>
            <person name="Blitz I.L."/>
            <person name="Blumberg B."/>
            <person name="Dichmann D.S."/>
            <person name="Dubchak I."/>
            <person name="Amaya E."/>
            <person name="Detter J.C."/>
            <person name="Fletcher R."/>
            <person name="Gerhard D.S."/>
            <person name="Goodstein D."/>
            <person name="Graves T."/>
            <person name="Grigoriev I.V."/>
            <person name="Grimwood J."/>
            <person name="Kawashima T."/>
            <person name="Lindquist E."/>
            <person name="Lucas S.M."/>
            <person name="Mead P.E."/>
            <person name="Mitros T."/>
            <person name="Ogino H."/>
            <person name="Ohta Y."/>
            <person name="Poliakov A.V."/>
            <person name="Pollet N."/>
            <person name="Robert J."/>
            <person name="Salamov A."/>
            <person name="Sater A.K."/>
            <person name="Schmutz J."/>
            <person name="Terry A."/>
            <person name="Vize P.D."/>
            <person name="Warren W.C."/>
            <person name="Wells D."/>
            <person name="Wills A."/>
            <person name="Wilson R.K."/>
            <person name="Zimmerman L.B."/>
            <person name="Zorn A.M."/>
            <person name="Grainger R."/>
            <person name="Grammer T."/>
            <person name="Khokha M.K."/>
            <person name="Richardson P.M."/>
            <person name="Rokhsar D.S."/>
        </authorList>
    </citation>
    <scope>NUCLEOTIDE SEQUENCE [LARGE SCALE GENOMIC DNA]</scope>
    <source>
        <strain evidence="13">Nigerian</strain>
    </source>
</reference>
<evidence type="ECO:0000256" key="2">
    <source>
        <dbReference type="ARBA" id="ARBA00008518"/>
    </source>
</evidence>
<sequence>MAENGSRKEAQGRTQCPQCQQPFCQPRILPCLHTLCGGCLAKLEPFSALGKGHSAGTHWSVLCPVCDSEVALPAGGVEELLPDWLAEAEVLLAQVQSGGLALPCDLCREGQAEKRCQECKVNVCEFCCQAHRRQKRTAAHPLHPLQDLSLGTILPPAPCCTLHPLEALGLFCEPCTVPCCRDCAIGHHRGHDLRPAAECAGGHRESLLRALQEAEPHIEQLEAALGGVQEAGKALGQRALGLRAEVEAFIEGYVRAVLEHKAALLRDIEEETQRRQQVLALRKAQLQQQLLDLRTASGFTRDLVARGPDLHLLQAQGLALTRLKELNQGAPRAADQNNPAGIQFSPWEEAGLCQGYQMQGVLQVKAADPGKCEARGAGLQSVCQGQPASFTFFCRTASGDPVLGGQPPSVTIVHKDTDRSLHPSIQDNQDGTFHISYLAPEPGELSISVSLRGQHTPGSPFSVKVRGKSQRHPGIYHCCTFCSSGGQKEARCGCGGTMPGGYQGCGHGHKGHPGQSHWSCCGATKEKSECLGVSSSAPRNLLRTVAL</sequence>
<dbReference type="Proteomes" id="UP000008143">
    <property type="component" value="Chromosome 2"/>
</dbReference>
<dbReference type="PROSITE" id="PS50194">
    <property type="entry name" value="FILAMIN_REPEAT"/>
    <property type="match status" value="1"/>
</dbReference>
<reference evidence="15 16" key="5">
    <citation type="submission" date="2025-04" db="UniProtKB">
        <authorList>
            <consortium name="RefSeq"/>
        </authorList>
    </citation>
    <scope>IDENTIFICATION</scope>
    <source>
        <strain evidence="16">Nigerian</strain>
        <tissue evidence="16">Liver and blood</tissue>
    </source>
</reference>
<dbReference type="DNASU" id="496435"/>
<dbReference type="Bgee" id="ENSXETG00000017042">
    <property type="expression patterns" value="Expressed in mesonephros and 17 other cell types or tissues"/>
</dbReference>
<dbReference type="Gene3D" id="4.10.830.40">
    <property type="match status" value="1"/>
</dbReference>
<evidence type="ECO:0000313" key="13">
    <source>
        <dbReference type="Ensembl" id="ENSXETP00000037144"/>
    </source>
</evidence>
<dbReference type="InterPro" id="IPR013083">
    <property type="entry name" value="Znf_RING/FYVE/PHD"/>
</dbReference>
<evidence type="ECO:0000256" key="7">
    <source>
        <dbReference type="ARBA" id="ARBA00022833"/>
    </source>
</evidence>
<dbReference type="InterPro" id="IPR013783">
    <property type="entry name" value="Ig-like_fold"/>
</dbReference>
<keyword evidence="6 8" id="KW-0863">Zinc-finger</keyword>
<dbReference type="GeneTree" id="ENSGT00940000154334"/>
<dbReference type="OMA" id="TRCPLCM"/>
<evidence type="ECO:0000259" key="10">
    <source>
        <dbReference type="PROSITE" id="PS50089"/>
    </source>
</evidence>
<dbReference type="eggNOG" id="KOG2177">
    <property type="taxonomic scope" value="Eukaryota"/>
</dbReference>
<dbReference type="RefSeq" id="NP_001011026.1">
    <property type="nucleotide sequence ID" value="NM_001011026.1"/>
</dbReference>
<comment type="similarity">
    <text evidence="2">Belongs to the TRIM/RBCC family.</text>
</comment>
<dbReference type="AlphaFoldDB" id="Q63ZT9"/>
<dbReference type="GO" id="GO:0061630">
    <property type="term" value="F:ubiquitin protein ligase activity"/>
    <property type="evidence" value="ECO:0000318"/>
    <property type="project" value="GO_Central"/>
</dbReference>
<dbReference type="SMART" id="SM00336">
    <property type="entry name" value="BBOX"/>
    <property type="match status" value="2"/>
</dbReference>
<evidence type="ECO:0000256" key="9">
    <source>
        <dbReference type="PROSITE-ProRule" id="PRU00087"/>
    </source>
</evidence>
<evidence type="ECO:0000313" key="16">
    <source>
        <dbReference type="RefSeq" id="XP_031751767.1"/>
    </source>
</evidence>
<evidence type="ECO:0000256" key="5">
    <source>
        <dbReference type="ARBA" id="ARBA00022737"/>
    </source>
</evidence>
<keyword evidence="14" id="KW-1185">Reference proteome</keyword>
<dbReference type="GO" id="GO:0005654">
    <property type="term" value="C:nucleoplasm"/>
    <property type="evidence" value="ECO:0000318"/>
    <property type="project" value="GO_Central"/>
</dbReference>
<feature type="domain" description="B box-type" evidence="11">
    <location>
        <begin position="104"/>
        <end position="145"/>
    </location>
</feature>
<dbReference type="SMART" id="SM00557">
    <property type="entry name" value="IG_FLMN"/>
    <property type="match status" value="1"/>
</dbReference>
<dbReference type="SUPFAM" id="SSF81296">
    <property type="entry name" value="E set domains"/>
    <property type="match status" value="1"/>
</dbReference>
<evidence type="ECO:0000256" key="3">
    <source>
        <dbReference type="ARBA" id="ARBA00012483"/>
    </source>
</evidence>
<dbReference type="PROSITE" id="PS50089">
    <property type="entry name" value="ZF_RING_2"/>
    <property type="match status" value="1"/>
</dbReference>
<dbReference type="CTD" id="80263"/>
<feature type="domain" description="B box-type" evidence="11">
    <location>
        <begin position="160"/>
        <end position="196"/>
    </location>
</feature>
<evidence type="ECO:0000313" key="17">
    <source>
        <dbReference type="Xenbase" id="XB-GENE-997848"/>
    </source>
</evidence>
<evidence type="ECO:0000256" key="4">
    <source>
        <dbReference type="ARBA" id="ARBA00022723"/>
    </source>
</evidence>
<dbReference type="SUPFAM" id="SSF57845">
    <property type="entry name" value="B-box zinc-binding domain"/>
    <property type="match status" value="1"/>
</dbReference>
<dbReference type="GeneID" id="496435"/>
<dbReference type="SUPFAM" id="SSF57850">
    <property type="entry name" value="RING/U-box"/>
    <property type="match status" value="1"/>
</dbReference>
<dbReference type="AGR" id="Xenbase:XB-GENE-997848"/>
<protein>
    <recommendedName>
        <fullName evidence="3">RING-type E3 ubiquitin transferase</fullName>
        <ecNumber evidence="3">2.3.2.27</ecNumber>
    </recommendedName>
</protein>
<dbReference type="PROSITE" id="PS00518">
    <property type="entry name" value="ZF_RING_1"/>
    <property type="match status" value="1"/>
</dbReference>
<dbReference type="Gene3D" id="3.30.40.10">
    <property type="entry name" value="Zinc/RING finger domain, C3HC4 (zinc finger)"/>
    <property type="match status" value="1"/>
</dbReference>
<dbReference type="EMBL" id="BC082821">
    <property type="protein sequence ID" value="AAH82821.1"/>
    <property type="molecule type" value="mRNA"/>
</dbReference>
<accession>Q63ZT9</accession>
<dbReference type="InterPro" id="IPR017907">
    <property type="entry name" value="Znf_RING_CS"/>
</dbReference>